<keyword evidence="2 5" id="KW-0808">Transferase</keyword>
<dbReference type="GO" id="GO:0070475">
    <property type="term" value="P:rRNA base methylation"/>
    <property type="evidence" value="ECO:0007669"/>
    <property type="project" value="TreeGrafter"/>
</dbReference>
<dbReference type="Gene3D" id="2.40.50.140">
    <property type="entry name" value="Nucleic acid-binding proteins"/>
    <property type="match status" value="1"/>
</dbReference>
<evidence type="ECO:0000256" key="1">
    <source>
        <dbReference type="ARBA" id="ARBA00022603"/>
    </source>
</evidence>
<comment type="caution">
    <text evidence="7">The sequence shown here is derived from an EMBL/GenBank/DDBJ whole genome shotgun (WGS) entry which is preliminary data.</text>
</comment>
<dbReference type="RefSeq" id="WP_009575960.1">
    <property type="nucleotide sequence ID" value="NZ_AEIG01000049.1"/>
</dbReference>
<gene>
    <name evidence="7" type="ORF">IMCC3088_1728</name>
</gene>
<dbReference type="CDD" id="cd02440">
    <property type="entry name" value="AdoMet_MTases"/>
    <property type="match status" value="1"/>
</dbReference>
<dbReference type="SUPFAM" id="SSF50249">
    <property type="entry name" value="Nucleic acid-binding proteins"/>
    <property type="match status" value="1"/>
</dbReference>
<evidence type="ECO:0000256" key="4">
    <source>
        <dbReference type="ARBA" id="ARBA00023014"/>
    </source>
</evidence>
<organism evidence="7 8">
    <name type="scientific">Aequoribacter fuscus</name>
    <dbReference type="NCBI Taxonomy" id="2518989"/>
    <lineage>
        <taxon>Bacteria</taxon>
        <taxon>Pseudomonadati</taxon>
        <taxon>Pseudomonadota</taxon>
        <taxon>Gammaproteobacteria</taxon>
        <taxon>Cellvibrionales</taxon>
        <taxon>Halieaceae</taxon>
        <taxon>Aequoribacter</taxon>
    </lineage>
</organism>
<dbReference type="PROSITE" id="PS01230">
    <property type="entry name" value="TRMA_1"/>
    <property type="match status" value="1"/>
</dbReference>
<feature type="binding site" evidence="5">
    <location>
        <position position="321"/>
    </location>
    <ligand>
        <name>S-adenosyl-L-methionine</name>
        <dbReference type="ChEBI" id="CHEBI:59789"/>
    </ligand>
</feature>
<dbReference type="Pfam" id="PF01938">
    <property type="entry name" value="TRAM"/>
    <property type="match status" value="1"/>
</dbReference>
<dbReference type="Pfam" id="PF05958">
    <property type="entry name" value="tRNA_U5-meth_tr"/>
    <property type="match status" value="1"/>
</dbReference>
<accession>F3L2F5</accession>
<evidence type="ECO:0000256" key="2">
    <source>
        <dbReference type="ARBA" id="ARBA00022679"/>
    </source>
</evidence>
<comment type="similarity">
    <text evidence="5">Belongs to the class I-like SAM-binding methyltransferase superfamily. RNA M5U methyltransferase family.</text>
</comment>
<dbReference type="GO" id="GO:0051536">
    <property type="term" value="F:iron-sulfur cluster binding"/>
    <property type="evidence" value="ECO:0007669"/>
    <property type="project" value="UniProtKB-KW"/>
</dbReference>
<dbReference type="OrthoDB" id="9804590at2"/>
<feature type="binding site" evidence="5">
    <location>
        <position position="225"/>
    </location>
    <ligand>
        <name>S-adenosyl-L-methionine</name>
        <dbReference type="ChEBI" id="CHEBI:59789"/>
    </ligand>
</feature>
<dbReference type="InterPro" id="IPR012340">
    <property type="entry name" value="NA-bd_OB-fold"/>
</dbReference>
<keyword evidence="4" id="KW-0479">Metal-binding</keyword>
<dbReference type="STRING" id="2518989.IMCC3088_1728"/>
<dbReference type="EMBL" id="AEIG01000049">
    <property type="protein sequence ID" value="EGG29482.1"/>
    <property type="molecule type" value="Genomic_DNA"/>
</dbReference>
<dbReference type="Proteomes" id="UP000005615">
    <property type="component" value="Unassembled WGS sequence"/>
</dbReference>
<dbReference type="PROSITE" id="PS51687">
    <property type="entry name" value="SAM_MT_RNA_M5U"/>
    <property type="match status" value="1"/>
</dbReference>
<evidence type="ECO:0000256" key="6">
    <source>
        <dbReference type="PROSITE-ProRule" id="PRU10015"/>
    </source>
</evidence>
<dbReference type="PANTHER" id="PTHR11061:SF30">
    <property type="entry name" value="TRNA (URACIL(54)-C(5))-METHYLTRANSFERASE"/>
    <property type="match status" value="1"/>
</dbReference>
<keyword evidence="4" id="KW-0411">Iron-sulfur</keyword>
<name>F3L2F5_9GAMM</name>
<proteinExistence type="inferred from homology"/>
<sequence length="390" mass="43556">MLKWQPARTKSAKRANKQLQLGDELDLEITDLNSKGEGVGRHKRQVLFVPGTWLGEHVRVRIVEPKKSYVQAELVSILQASDSRRDALCPYHGVNEKTCGGCPWMFIDYAAQVYAKQRRVEEMCSRLGLDCPGTIQASPQELAYRNRAQLKASADALGFVAARSDQIVDVEQCVVLSDHNNALLARIREQDLGIGRRRKTWVTIDIADEVDFEHISFNQRLPFRQGNTAQNQEMLGWLTKVLHGLNCKRALELFAGSGNLTQALVASGVDDITVVEVVPEALDTLRQSLPSTKAFALDLFDKTKLSELVSLSADAELLLLDPPRDGFALLGQLVSQLPSLKSIIYISCDLASFERDVALLCDEFSLLELQPLDMYPQTPHVELMSVWSRK</sequence>
<keyword evidence="4" id="KW-0408">Iron</keyword>
<dbReference type="PANTHER" id="PTHR11061">
    <property type="entry name" value="RNA M5U METHYLTRANSFERASE"/>
    <property type="match status" value="1"/>
</dbReference>
<dbReference type="SUPFAM" id="SSF53335">
    <property type="entry name" value="S-adenosyl-L-methionine-dependent methyltransferases"/>
    <property type="match status" value="1"/>
</dbReference>
<dbReference type="Gene3D" id="3.40.50.150">
    <property type="entry name" value="Vaccinia Virus protein VP39"/>
    <property type="match status" value="2"/>
</dbReference>
<feature type="active site" description="Nucleophile" evidence="5">
    <location>
        <position position="348"/>
    </location>
</feature>
<feature type="binding site" evidence="5">
    <location>
        <position position="276"/>
    </location>
    <ligand>
        <name>S-adenosyl-L-methionine</name>
        <dbReference type="ChEBI" id="CHEBI:59789"/>
    </ligand>
</feature>
<keyword evidence="1 5" id="KW-0489">Methyltransferase</keyword>
<reference evidence="7 8" key="1">
    <citation type="journal article" date="2011" name="J. Bacteriol.">
        <title>Genome sequence of strain IMCC3088, a proteorhodopsin-containing marine bacterium belonging to the OM60/NOR5 clade.</title>
        <authorList>
            <person name="Jang Y."/>
            <person name="Oh H.M."/>
            <person name="Kang I."/>
            <person name="Lee K."/>
            <person name="Yang S.J."/>
            <person name="Cho J.C."/>
        </authorList>
    </citation>
    <scope>NUCLEOTIDE SEQUENCE [LARGE SCALE GENOMIC DNA]</scope>
    <source>
        <strain evidence="7 8">IMCC3088</strain>
    </source>
</reference>
<dbReference type="eggNOG" id="COG2265">
    <property type="taxonomic scope" value="Bacteria"/>
</dbReference>
<keyword evidence="8" id="KW-1185">Reference proteome</keyword>
<dbReference type="InterPro" id="IPR029063">
    <property type="entry name" value="SAM-dependent_MTases_sf"/>
</dbReference>
<dbReference type="InterPro" id="IPR002792">
    <property type="entry name" value="TRAM_dom"/>
</dbReference>
<evidence type="ECO:0000256" key="5">
    <source>
        <dbReference type="PROSITE-ProRule" id="PRU01024"/>
    </source>
</evidence>
<dbReference type="AlphaFoldDB" id="F3L2F5"/>
<dbReference type="InterPro" id="IPR030390">
    <property type="entry name" value="MeTrfase_TrmA_AS"/>
</dbReference>
<dbReference type="GO" id="GO:0070041">
    <property type="term" value="F:rRNA (uridine-C5-)-methyltransferase activity"/>
    <property type="evidence" value="ECO:0007669"/>
    <property type="project" value="TreeGrafter"/>
</dbReference>
<evidence type="ECO:0000313" key="7">
    <source>
        <dbReference type="EMBL" id="EGG29482.1"/>
    </source>
</evidence>
<keyword evidence="3 5" id="KW-0949">S-adenosyl-L-methionine</keyword>
<feature type="active site" evidence="6">
    <location>
        <position position="348"/>
    </location>
</feature>
<evidence type="ECO:0000313" key="8">
    <source>
        <dbReference type="Proteomes" id="UP000005615"/>
    </source>
</evidence>
<protein>
    <submittedName>
        <fullName evidence="7">Hypothetical RNA methyltransferase</fullName>
    </submittedName>
</protein>
<feature type="binding site" evidence="5">
    <location>
        <position position="254"/>
    </location>
    <ligand>
        <name>S-adenosyl-L-methionine</name>
        <dbReference type="ChEBI" id="CHEBI:59789"/>
    </ligand>
</feature>
<dbReference type="PROSITE" id="PS50926">
    <property type="entry name" value="TRAM"/>
    <property type="match status" value="1"/>
</dbReference>
<dbReference type="InterPro" id="IPR010280">
    <property type="entry name" value="U5_MeTrfase_fam"/>
</dbReference>
<evidence type="ECO:0000256" key="3">
    <source>
        <dbReference type="ARBA" id="ARBA00022691"/>
    </source>
</evidence>